<proteinExistence type="predicted"/>
<dbReference type="OrthoDB" id="4379165at2759"/>
<keyword evidence="1" id="KW-0732">Signal</keyword>
<reference evidence="3" key="1">
    <citation type="journal article" date="2017" name="Genome Biol.">
        <title>Comparative genomics reveals high biological diversity and specific adaptations in the industrially and medically important fungal genus Aspergillus.</title>
        <authorList>
            <person name="de Vries R.P."/>
            <person name="Riley R."/>
            <person name="Wiebenga A."/>
            <person name="Aguilar-Osorio G."/>
            <person name="Amillis S."/>
            <person name="Uchima C.A."/>
            <person name="Anderluh G."/>
            <person name="Asadollahi M."/>
            <person name="Askin M."/>
            <person name="Barry K."/>
            <person name="Battaglia E."/>
            <person name="Bayram O."/>
            <person name="Benocci T."/>
            <person name="Braus-Stromeyer S.A."/>
            <person name="Caldana C."/>
            <person name="Canovas D."/>
            <person name="Cerqueira G.C."/>
            <person name="Chen F."/>
            <person name="Chen W."/>
            <person name="Choi C."/>
            <person name="Clum A."/>
            <person name="Dos Santos R.A."/>
            <person name="Damasio A.R."/>
            <person name="Diallinas G."/>
            <person name="Emri T."/>
            <person name="Fekete E."/>
            <person name="Flipphi M."/>
            <person name="Freyberg S."/>
            <person name="Gallo A."/>
            <person name="Gournas C."/>
            <person name="Habgood R."/>
            <person name="Hainaut M."/>
            <person name="Harispe M.L."/>
            <person name="Henrissat B."/>
            <person name="Hilden K.S."/>
            <person name="Hope R."/>
            <person name="Hossain A."/>
            <person name="Karabika E."/>
            <person name="Karaffa L."/>
            <person name="Karanyi Z."/>
            <person name="Krasevec N."/>
            <person name="Kuo A."/>
            <person name="Kusch H."/>
            <person name="LaButti K."/>
            <person name="Lagendijk E.L."/>
            <person name="Lapidus A."/>
            <person name="Levasseur A."/>
            <person name="Lindquist E."/>
            <person name="Lipzen A."/>
            <person name="Logrieco A.F."/>
            <person name="MacCabe A."/>
            <person name="Maekelae M.R."/>
            <person name="Malavazi I."/>
            <person name="Melin P."/>
            <person name="Meyer V."/>
            <person name="Mielnichuk N."/>
            <person name="Miskei M."/>
            <person name="Molnar A.P."/>
            <person name="Mule G."/>
            <person name="Ngan C.Y."/>
            <person name="Orejas M."/>
            <person name="Orosz E."/>
            <person name="Ouedraogo J.P."/>
            <person name="Overkamp K.M."/>
            <person name="Park H.-S."/>
            <person name="Perrone G."/>
            <person name="Piumi F."/>
            <person name="Punt P.J."/>
            <person name="Ram A.F."/>
            <person name="Ramon A."/>
            <person name="Rauscher S."/>
            <person name="Record E."/>
            <person name="Riano-Pachon D.M."/>
            <person name="Robert V."/>
            <person name="Roehrig J."/>
            <person name="Ruller R."/>
            <person name="Salamov A."/>
            <person name="Salih N.S."/>
            <person name="Samson R.A."/>
            <person name="Sandor E."/>
            <person name="Sanguinetti M."/>
            <person name="Schuetze T."/>
            <person name="Sepcic K."/>
            <person name="Shelest E."/>
            <person name="Sherlock G."/>
            <person name="Sophianopoulou V."/>
            <person name="Squina F.M."/>
            <person name="Sun H."/>
            <person name="Susca A."/>
            <person name="Todd R.B."/>
            <person name="Tsang A."/>
            <person name="Unkles S.E."/>
            <person name="van de Wiele N."/>
            <person name="van Rossen-Uffink D."/>
            <person name="Oliveira J.V."/>
            <person name="Vesth T.C."/>
            <person name="Visser J."/>
            <person name="Yu J.-H."/>
            <person name="Zhou M."/>
            <person name="Andersen M.R."/>
            <person name="Archer D.B."/>
            <person name="Baker S.E."/>
            <person name="Benoit I."/>
            <person name="Brakhage A.A."/>
            <person name="Braus G.H."/>
            <person name="Fischer R."/>
            <person name="Frisvad J.C."/>
            <person name="Goldman G.H."/>
            <person name="Houbraken J."/>
            <person name="Oakley B."/>
            <person name="Pocsi I."/>
            <person name="Scazzocchio C."/>
            <person name="Seiboth B."/>
            <person name="vanKuyk P.A."/>
            <person name="Wortman J."/>
            <person name="Dyer P.S."/>
            <person name="Grigoriev I.V."/>
        </authorList>
    </citation>
    <scope>NUCLEOTIDE SEQUENCE [LARGE SCALE GENOMIC DNA]</scope>
    <source>
        <strain evidence="3">DTO 134E9</strain>
    </source>
</reference>
<evidence type="ECO:0000256" key="1">
    <source>
        <dbReference type="SAM" id="SignalP"/>
    </source>
</evidence>
<sequence>MFFQAKTLLTLITFGRLLSTAAGVNLSQFTRPNCRGNRASCTNIGSRVCCQSNQRVFASGSCQGCTSTDFHSTWTRQGRNSCGRNAASTNGGRCISGSSNLRGHSWCRLCRTKREEGEEPTCTESVEPNVLEIDGKWFHLKDEMPGNERDALWDLWNNEAVIADMPAEMLKYEEEMPEGIEDSM</sequence>
<dbReference type="EMBL" id="KV878215">
    <property type="protein sequence ID" value="OJJ32139.1"/>
    <property type="molecule type" value="Genomic_DNA"/>
</dbReference>
<dbReference type="RefSeq" id="XP_040685816.1">
    <property type="nucleotide sequence ID" value="XM_040836202.1"/>
</dbReference>
<accession>A0A1L9RB41</accession>
<dbReference type="GeneID" id="63752050"/>
<gene>
    <name evidence="2" type="ORF">ASPWEDRAFT_44191</name>
</gene>
<dbReference type="Proteomes" id="UP000184383">
    <property type="component" value="Unassembled WGS sequence"/>
</dbReference>
<dbReference type="AlphaFoldDB" id="A0A1L9RB41"/>
<protein>
    <submittedName>
        <fullName evidence="2">Uncharacterized protein</fullName>
    </submittedName>
</protein>
<keyword evidence="3" id="KW-1185">Reference proteome</keyword>
<evidence type="ECO:0000313" key="2">
    <source>
        <dbReference type="EMBL" id="OJJ32139.1"/>
    </source>
</evidence>
<evidence type="ECO:0000313" key="3">
    <source>
        <dbReference type="Proteomes" id="UP000184383"/>
    </source>
</evidence>
<organism evidence="2 3">
    <name type="scientific">Aspergillus wentii DTO 134E9</name>
    <dbReference type="NCBI Taxonomy" id="1073089"/>
    <lineage>
        <taxon>Eukaryota</taxon>
        <taxon>Fungi</taxon>
        <taxon>Dikarya</taxon>
        <taxon>Ascomycota</taxon>
        <taxon>Pezizomycotina</taxon>
        <taxon>Eurotiomycetes</taxon>
        <taxon>Eurotiomycetidae</taxon>
        <taxon>Eurotiales</taxon>
        <taxon>Aspergillaceae</taxon>
        <taxon>Aspergillus</taxon>
        <taxon>Aspergillus subgen. Cremei</taxon>
    </lineage>
</organism>
<dbReference type="VEuPathDB" id="FungiDB:ASPWEDRAFT_44191"/>
<name>A0A1L9RB41_ASPWE</name>
<feature type="chain" id="PRO_5013177185" evidence="1">
    <location>
        <begin position="24"/>
        <end position="184"/>
    </location>
</feature>
<feature type="signal peptide" evidence="1">
    <location>
        <begin position="1"/>
        <end position="23"/>
    </location>
</feature>